<dbReference type="SUPFAM" id="SSF141868">
    <property type="entry name" value="EAL domain-like"/>
    <property type="match status" value="1"/>
</dbReference>
<dbReference type="FunFam" id="3.20.20.450:FF:000001">
    <property type="entry name" value="Cyclic di-GMP phosphodiesterase yahA"/>
    <property type="match status" value="1"/>
</dbReference>
<reference evidence="10 11" key="1">
    <citation type="submission" date="2018-12" db="EMBL/GenBank/DDBJ databases">
        <title>Characterization and Draft Genome of Vibrio anguillarum J360 Marine Pathogen Isolated from an Outbreak in Lumpfish (Cyclopterus lumpus).</title>
        <authorList>
            <person name="Vasquez J.I."/>
            <person name="Cao T."/>
            <person name="Chakraborty S."/>
            <person name="Gnanagobal H."/>
            <person name="Wescot J."/>
            <person name="Boyce D."/>
            <person name="Santander J."/>
        </authorList>
    </citation>
    <scope>NUCLEOTIDE SEQUENCE [LARGE SCALE GENOMIC DNA]</scope>
    <source>
        <strain evidence="10 11">J360</strain>
    </source>
</reference>
<accession>A0A289GCM5</accession>
<evidence type="ECO:0000256" key="1">
    <source>
        <dbReference type="ARBA" id="ARBA00004651"/>
    </source>
</evidence>
<dbReference type="EC" id="3.1.4.52" evidence="2"/>
<dbReference type="GO" id="GO:0071111">
    <property type="term" value="F:cyclic-guanylate-specific phosphodiesterase activity"/>
    <property type="evidence" value="ECO:0007669"/>
    <property type="project" value="UniProtKB-EC"/>
</dbReference>
<comment type="catalytic activity">
    <reaction evidence="9">
        <text>3',3'-c-di-GMP + H2O = 5'-phosphoguanylyl(3'-&gt;5')guanosine + H(+)</text>
        <dbReference type="Rhea" id="RHEA:24902"/>
        <dbReference type="ChEBI" id="CHEBI:15377"/>
        <dbReference type="ChEBI" id="CHEBI:15378"/>
        <dbReference type="ChEBI" id="CHEBI:58754"/>
        <dbReference type="ChEBI" id="CHEBI:58805"/>
        <dbReference type="EC" id="3.1.4.52"/>
    </reaction>
</comment>
<evidence type="ECO:0000256" key="7">
    <source>
        <dbReference type="ARBA" id="ARBA00022989"/>
    </source>
</evidence>
<keyword evidence="5" id="KW-0812">Transmembrane</keyword>
<dbReference type="PANTHER" id="PTHR33121:SF80">
    <property type="entry name" value="CYCLIC DI-GMP PHOSPHODIESTERASE PDEL"/>
    <property type="match status" value="1"/>
</dbReference>
<protein>
    <recommendedName>
        <fullName evidence="2">cyclic-guanylate-specific phosphodiesterase</fullName>
        <ecNumber evidence="2">3.1.4.52</ecNumber>
    </recommendedName>
</protein>
<dbReference type="InterPro" id="IPR024744">
    <property type="entry name" value="CSS-motif_dom"/>
</dbReference>
<dbReference type="Pfam" id="PF00563">
    <property type="entry name" value="EAL"/>
    <property type="match status" value="1"/>
</dbReference>
<dbReference type="InterPro" id="IPR050706">
    <property type="entry name" value="Cyclic-di-GMP_PDE-like"/>
</dbReference>
<gene>
    <name evidence="10" type="ORF">DYL72_00810</name>
</gene>
<keyword evidence="7" id="KW-1133">Transmembrane helix</keyword>
<comment type="subcellular location">
    <subcellularLocation>
        <location evidence="1">Cell membrane</location>
        <topology evidence="1">Multi-pass membrane protein</topology>
    </subcellularLocation>
</comment>
<evidence type="ECO:0000256" key="9">
    <source>
        <dbReference type="ARBA" id="ARBA00034290"/>
    </source>
</evidence>
<dbReference type="Pfam" id="PF12792">
    <property type="entry name" value="CSS-motif"/>
    <property type="match status" value="1"/>
</dbReference>
<dbReference type="PROSITE" id="PS50883">
    <property type="entry name" value="EAL"/>
    <property type="match status" value="1"/>
</dbReference>
<dbReference type="InterPro" id="IPR035919">
    <property type="entry name" value="EAL_sf"/>
</dbReference>
<evidence type="ECO:0000313" key="10">
    <source>
        <dbReference type="EMBL" id="AZS23734.1"/>
    </source>
</evidence>
<dbReference type="Proteomes" id="UP000256923">
    <property type="component" value="Chromosome 1"/>
</dbReference>
<proteinExistence type="predicted"/>
<dbReference type="SMART" id="SM00052">
    <property type="entry name" value="EAL"/>
    <property type="match status" value="1"/>
</dbReference>
<dbReference type="GO" id="GO:0005886">
    <property type="term" value="C:plasma membrane"/>
    <property type="evidence" value="ECO:0007669"/>
    <property type="project" value="UniProtKB-SubCell"/>
</dbReference>
<evidence type="ECO:0000256" key="2">
    <source>
        <dbReference type="ARBA" id="ARBA00012282"/>
    </source>
</evidence>
<evidence type="ECO:0000256" key="3">
    <source>
        <dbReference type="ARBA" id="ARBA00022475"/>
    </source>
</evidence>
<name>A0A289GCM5_VIBAN</name>
<evidence type="ECO:0000256" key="6">
    <source>
        <dbReference type="ARBA" id="ARBA00022801"/>
    </source>
</evidence>
<dbReference type="PANTHER" id="PTHR33121">
    <property type="entry name" value="CYCLIC DI-GMP PHOSPHODIESTERASE PDEF"/>
    <property type="match status" value="1"/>
</dbReference>
<dbReference type="AlphaFoldDB" id="A0A289GCM5"/>
<sequence>MQTFIKYERCRRWIVSLLFCLLPIVVASPIIAWQTRADLNHHMQNVLVKGTDYINLLLRNAHVANERAAPYLNMDCLDAIHYLRELVATTPDIRTINLAKQNTIYCNSLNGQINDHYQIDSYVSGELYLMAGNRLTPLRPVLAFHRTYEQGMVITGVSSYYLTNMLILLDGYGKFYFHVGKNHLDETGVVTSEPLFPTIINTSERYPYSLSTLLTIDDYWLYFKNTKQTSAMLALLMGIGLGGFVFWKLGQASSMQGEVKRAIQSNEFVPYVQPIVDGSGQLCHIEVLARWQHPVHGLVRPDLFIPLAEESGLIIPITTQLMSQVEHELSLHQSQFPEHFSIGFNISAKHCVASNLFDDCKHFIETFDNRKHILTLELTERELVIDSDEAKKLFQSLDKIGVLLAIDDFGTGHSSLNYLQEFKFDILKIDRSFITMIGSDAISSHIVENLVDLAKRLGLKTIAEGVETQDQIDFLNEREIDYLQGYFFYKPMPLSEFITLLKTT</sequence>
<dbReference type="EMBL" id="CP034672">
    <property type="protein sequence ID" value="AZS23734.1"/>
    <property type="molecule type" value="Genomic_DNA"/>
</dbReference>
<keyword evidence="6" id="KW-0378">Hydrolase</keyword>
<dbReference type="Gene3D" id="3.20.20.450">
    <property type="entry name" value="EAL domain"/>
    <property type="match status" value="1"/>
</dbReference>
<keyword evidence="8" id="KW-0472">Membrane</keyword>
<keyword evidence="3" id="KW-1003">Cell membrane</keyword>
<evidence type="ECO:0000256" key="4">
    <source>
        <dbReference type="ARBA" id="ARBA00022636"/>
    </source>
</evidence>
<keyword evidence="4" id="KW-0973">c-di-GMP</keyword>
<evidence type="ECO:0000313" key="11">
    <source>
        <dbReference type="Proteomes" id="UP000256923"/>
    </source>
</evidence>
<evidence type="ECO:0000256" key="8">
    <source>
        <dbReference type="ARBA" id="ARBA00023136"/>
    </source>
</evidence>
<dbReference type="CDD" id="cd01948">
    <property type="entry name" value="EAL"/>
    <property type="match status" value="1"/>
</dbReference>
<evidence type="ECO:0000256" key="5">
    <source>
        <dbReference type="ARBA" id="ARBA00022692"/>
    </source>
</evidence>
<organism evidence="10 11">
    <name type="scientific">Vibrio anguillarum</name>
    <name type="common">Listonella anguillarum</name>
    <dbReference type="NCBI Taxonomy" id="55601"/>
    <lineage>
        <taxon>Bacteria</taxon>
        <taxon>Pseudomonadati</taxon>
        <taxon>Pseudomonadota</taxon>
        <taxon>Gammaproteobacteria</taxon>
        <taxon>Vibrionales</taxon>
        <taxon>Vibrionaceae</taxon>
        <taxon>Vibrio</taxon>
    </lineage>
</organism>
<dbReference type="InterPro" id="IPR001633">
    <property type="entry name" value="EAL_dom"/>
</dbReference>